<feature type="chain" id="PRO_5007486654" evidence="1">
    <location>
        <begin position="20"/>
        <end position="536"/>
    </location>
</feature>
<dbReference type="Proteomes" id="UP000070319">
    <property type="component" value="Unassembled WGS sequence"/>
</dbReference>
<evidence type="ECO:0000313" key="4">
    <source>
        <dbReference type="Proteomes" id="UP000070319"/>
    </source>
</evidence>
<evidence type="ECO:0000256" key="1">
    <source>
        <dbReference type="SAM" id="SignalP"/>
    </source>
</evidence>
<name>A0A139KNQ5_9BACE</name>
<dbReference type="SUPFAM" id="SSF52096">
    <property type="entry name" value="ClpP/crotonase"/>
    <property type="match status" value="1"/>
</dbReference>
<evidence type="ECO:0000313" key="3">
    <source>
        <dbReference type="EMBL" id="KXT40819.1"/>
    </source>
</evidence>
<dbReference type="GO" id="GO:0008236">
    <property type="term" value="F:serine-type peptidase activity"/>
    <property type="evidence" value="ECO:0007669"/>
    <property type="project" value="InterPro"/>
</dbReference>
<dbReference type="Pfam" id="PF03572">
    <property type="entry name" value="Peptidase_S41"/>
    <property type="match status" value="1"/>
</dbReference>
<keyword evidence="1" id="KW-0732">Signal</keyword>
<evidence type="ECO:0000259" key="2">
    <source>
        <dbReference type="Pfam" id="PF03572"/>
    </source>
</evidence>
<dbReference type="InterPro" id="IPR005151">
    <property type="entry name" value="Tail-specific_protease"/>
</dbReference>
<dbReference type="InterPro" id="IPR029045">
    <property type="entry name" value="ClpP/crotonase-like_dom_sf"/>
</dbReference>
<feature type="signal peptide" evidence="1">
    <location>
        <begin position="1"/>
        <end position="19"/>
    </location>
</feature>
<feature type="domain" description="Tail specific protease" evidence="2">
    <location>
        <begin position="295"/>
        <end position="462"/>
    </location>
</feature>
<proteinExistence type="predicted"/>
<dbReference type="EMBL" id="LTDF01000176">
    <property type="protein sequence ID" value="KXT40819.1"/>
    <property type="molecule type" value="Genomic_DNA"/>
</dbReference>
<dbReference type="AlphaFoldDB" id="A0A139KNQ5"/>
<dbReference type="GO" id="GO:0006508">
    <property type="term" value="P:proteolysis"/>
    <property type="evidence" value="ECO:0007669"/>
    <property type="project" value="InterPro"/>
</dbReference>
<dbReference type="PATRIC" id="fig|329854.7.peg.5188"/>
<reference evidence="3 4" key="1">
    <citation type="submission" date="2016-02" db="EMBL/GenBank/DDBJ databases">
        <authorList>
            <person name="Wen L."/>
            <person name="He K."/>
            <person name="Yang H."/>
        </authorList>
    </citation>
    <scope>NUCLEOTIDE SEQUENCE [LARGE SCALE GENOMIC DNA]</scope>
    <source>
        <strain evidence="3 4">KLE1704</strain>
    </source>
</reference>
<dbReference type="Gene3D" id="3.90.226.10">
    <property type="entry name" value="2-enoyl-CoA Hydratase, Chain A, domain 1"/>
    <property type="match status" value="1"/>
</dbReference>
<dbReference type="RefSeq" id="WP_061438223.1">
    <property type="nucleotide sequence ID" value="NZ_KQ968741.1"/>
</dbReference>
<gene>
    <name evidence="3" type="ORF">HMPREF2531_05117</name>
</gene>
<accession>A0A139KNQ5</accession>
<protein>
    <submittedName>
        <fullName evidence="3">Peptidase, S41 family</fullName>
    </submittedName>
</protein>
<organism evidence="3">
    <name type="scientific">Bacteroides intestinalis</name>
    <dbReference type="NCBI Taxonomy" id="329854"/>
    <lineage>
        <taxon>Bacteria</taxon>
        <taxon>Pseudomonadati</taxon>
        <taxon>Bacteroidota</taxon>
        <taxon>Bacteroidia</taxon>
        <taxon>Bacteroidales</taxon>
        <taxon>Bacteroidaceae</taxon>
        <taxon>Bacteroides</taxon>
    </lineage>
</organism>
<sequence>MKHLYSFLLSALVCLSLSAQNKVSGDSLAADFHYLVKQLEAAHPDPYTGFGGKVFFHKQAFDLENELRSQPHTLQEFWDKSMAFLSFIQDGHTYLFSLAPKQQQVQSYLPVGFRCIPDGLIVQSLPAAHQDLLGSLLIGINGKSMDELLARTASLFACENLYNRYSVFCRNVVRRQFMQQLLPDLEDTVCFYLRTPDGKDVTLEQHFMENEELRKAEKVNLPSWVGCPEEQMAYRFIDKKKEVMMFKVNSIMARDNFEYMYKHMKGDLLRQMEFYYQNALKKEMPADTLQAIRALPSFSGTFAAMLKEMKKHHSEYLIIDLRGNSGGWTPIVLASLYQLYGDKYLQKDMDTEYYRIVSPLYMNKLEITLEEFNRSYGTDYSFGDYTFSMKEQEDIPLDTLRRQFIDGCMSSVKEELRAQKGAPVYAPKQVFVVTDERTFSAAFHYAFMLWKMGATVVGVPSGQAPNTFMEQTLFKLPYTGIEGSISNSVQIFLPGKDKRAKTFWPDVMLTYDEYKQTGFDKQAEILFLLNKIGQEK</sequence>
<comment type="caution">
    <text evidence="3">The sequence shown here is derived from an EMBL/GenBank/DDBJ whole genome shotgun (WGS) entry which is preliminary data.</text>
</comment>